<organism evidence="2 3">
    <name type="scientific">Ventrimonas faecis</name>
    <dbReference type="NCBI Taxonomy" id="3133170"/>
    <lineage>
        <taxon>Bacteria</taxon>
        <taxon>Bacillati</taxon>
        <taxon>Bacillota</taxon>
        <taxon>Clostridia</taxon>
        <taxon>Lachnospirales</taxon>
        <taxon>Lachnospiraceae</taxon>
        <taxon>Ventrimonas</taxon>
    </lineage>
</organism>
<feature type="domain" description="Polysaccharide pyruvyl transferase" evidence="1">
    <location>
        <begin position="13"/>
        <end position="310"/>
    </location>
</feature>
<keyword evidence="3" id="KW-1185">Reference proteome</keyword>
<dbReference type="Proteomes" id="UP001437460">
    <property type="component" value="Unassembled WGS sequence"/>
</dbReference>
<proteinExistence type="predicted"/>
<sequence>MKICVLSMQRVPNFGSVLQSYALKKILNNMGHDVEFLDIQYNKADDDLIRNFRSDFSAECQKGGFWSKLKKVDRYAINRIRIKRKSNMQDKVFDDFVNNILGVADPKKNYDLCIIGSDEVFNCTADTAWGFTSQLFGNVEQADCVVTYAASCGSTKIDDLPNSVVNKIKEAFSKISAFSVRDENTEEFVKLITGKKPERHLDPVIIGDFSSEIKSVNISTKVPKRYCIVYSYYNRINKPEEIKQIEKFCRKHSLEIVSIGAPQMWIKNHLILTPFEILTAFKNAEFVVTDTFHGTIFSAKYAKRFVTISRPSNYNKMKSLISDLNIEQHYSTDFSSLEKVYRVIDDKKQIEDLAIQGRYHTVEYLRRVCAQP</sequence>
<gene>
    <name evidence="2" type="ORF">WMO41_11920</name>
</gene>
<dbReference type="GO" id="GO:0016757">
    <property type="term" value="F:glycosyltransferase activity"/>
    <property type="evidence" value="ECO:0007669"/>
    <property type="project" value="UniProtKB-KW"/>
</dbReference>
<comment type="caution">
    <text evidence="2">The sequence shown here is derived from an EMBL/GenBank/DDBJ whole genome shotgun (WGS) entry which is preliminary data.</text>
</comment>
<accession>A0ABV1HNG3</accession>
<evidence type="ECO:0000313" key="2">
    <source>
        <dbReference type="EMBL" id="MEQ2563859.1"/>
    </source>
</evidence>
<dbReference type="EC" id="2.4.-.-" evidence="2"/>
<protein>
    <submittedName>
        <fullName evidence="2">Polysaccharide pyruvyl transferase family protein</fullName>
        <ecNumber evidence="2">2.4.-.-</ecNumber>
    </submittedName>
</protein>
<keyword evidence="2" id="KW-0808">Transferase</keyword>
<dbReference type="Pfam" id="PF04230">
    <property type="entry name" value="PS_pyruv_trans"/>
    <property type="match status" value="1"/>
</dbReference>
<dbReference type="InterPro" id="IPR007345">
    <property type="entry name" value="Polysacch_pyruvyl_Trfase"/>
</dbReference>
<reference evidence="2 3" key="1">
    <citation type="submission" date="2024-03" db="EMBL/GenBank/DDBJ databases">
        <title>Human intestinal bacterial collection.</title>
        <authorList>
            <person name="Pauvert C."/>
            <person name="Hitch T.C.A."/>
            <person name="Clavel T."/>
        </authorList>
    </citation>
    <scope>NUCLEOTIDE SEQUENCE [LARGE SCALE GENOMIC DNA]</scope>
    <source>
        <strain evidence="2 3">CLA-AP-H27</strain>
    </source>
</reference>
<dbReference type="EMBL" id="JBBMFJ010000026">
    <property type="protein sequence ID" value="MEQ2563859.1"/>
    <property type="molecule type" value="Genomic_DNA"/>
</dbReference>
<evidence type="ECO:0000259" key="1">
    <source>
        <dbReference type="Pfam" id="PF04230"/>
    </source>
</evidence>
<name>A0ABV1HNG3_9FIRM</name>
<keyword evidence="2" id="KW-0328">Glycosyltransferase</keyword>
<evidence type="ECO:0000313" key="3">
    <source>
        <dbReference type="Proteomes" id="UP001437460"/>
    </source>
</evidence>